<dbReference type="GO" id="GO:0004540">
    <property type="term" value="F:RNA nuclease activity"/>
    <property type="evidence" value="ECO:0007669"/>
    <property type="project" value="InterPro"/>
</dbReference>
<dbReference type="PANTHER" id="PTHR33653:SF1">
    <property type="entry name" value="RIBONUCLEASE VAPC2"/>
    <property type="match status" value="1"/>
</dbReference>
<comment type="similarity">
    <text evidence="7 8">Belongs to the PINc/VapC protein family.</text>
</comment>
<dbReference type="PANTHER" id="PTHR33653">
    <property type="entry name" value="RIBONUCLEASE VAPC2"/>
    <property type="match status" value="1"/>
</dbReference>
<evidence type="ECO:0000256" key="3">
    <source>
        <dbReference type="ARBA" id="ARBA00022722"/>
    </source>
</evidence>
<comment type="caution">
    <text evidence="10">The sequence shown here is derived from an EMBL/GenBank/DDBJ whole genome shotgun (WGS) entry which is preliminary data.</text>
</comment>
<feature type="binding site" evidence="8">
    <location>
        <position position="6"/>
    </location>
    <ligand>
        <name>Mg(2+)</name>
        <dbReference type="ChEBI" id="CHEBI:18420"/>
    </ligand>
</feature>
<protein>
    <recommendedName>
        <fullName evidence="8">Ribonuclease VapC</fullName>
        <shortName evidence="8">RNase VapC</shortName>
        <ecNumber evidence="8">3.1.-.-</ecNumber>
    </recommendedName>
    <alternativeName>
        <fullName evidence="8">Toxin VapC</fullName>
    </alternativeName>
</protein>
<dbReference type="Pfam" id="PF01850">
    <property type="entry name" value="PIN"/>
    <property type="match status" value="1"/>
</dbReference>
<evidence type="ECO:0000256" key="4">
    <source>
        <dbReference type="ARBA" id="ARBA00022723"/>
    </source>
</evidence>
<dbReference type="EMBL" id="JAAGMD010000098">
    <property type="protein sequence ID" value="NEA85189.1"/>
    <property type="molecule type" value="Genomic_DNA"/>
</dbReference>
<proteinExistence type="inferred from homology"/>
<keyword evidence="3 8" id="KW-0540">Nuclease</keyword>
<dbReference type="GO" id="GO:0000287">
    <property type="term" value="F:magnesium ion binding"/>
    <property type="evidence" value="ECO:0007669"/>
    <property type="project" value="UniProtKB-UniRule"/>
</dbReference>
<evidence type="ECO:0000256" key="1">
    <source>
        <dbReference type="ARBA" id="ARBA00001946"/>
    </source>
</evidence>
<comment type="cofactor">
    <cofactor evidence="1 8">
        <name>Mg(2+)</name>
        <dbReference type="ChEBI" id="CHEBI:18420"/>
    </cofactor>
</comment>
<feature type="domain" description="PIN" evidence="9">
    <location>
        <begin position="3"/>
        <end position="122"/>
    </location>
</feature>
<evidence type="ECO:0000313" key="10">
    <source>
        <dbReference type="EMBL" id="NEA85189.1"/>
    </source>
</evidence>
<evidence type="ECO:0000256" key="5">
    <source>
        <dbReference type="ARBA" id="ARBA00022801"/>
    </source>
</evidence>
<dbReference type="InterPro" id="IPR050556">
    <property type="entry name" value="Type_II_TA_system_RNase"/>
</dbReference>
<organism evidence="10">
    <name type="scientific">Streptomyces sp. SID14436</name>
    <dbReference type="NCBI Taxonomy" id="2706070"/>
    <lineage>
        <taxon>Bacteria</taxon>
        <taxon>Bacillati</taxon>
        <taxon>Actinomycetota</taxon>
        <taxon>Actinomycetes</taxon>
        <taxon>Kitasatosporales</taxon>
        <taxon>Streptomycetaceae</taxon>
        <taxon>Streptomyces</taxon>
    </lineage>
</organism>
<gene>
    <name evidence="8" type="primary">vapC</name>
    <name evidence="10" type="ORF">G3I53_03750</name>
</gene>
<dbReference type="GO" id="GO:0016787">
    <property type="term" value="F:hydrolase activity"/>
    <property type="evidence" value="ECO:0007669"/>
    <property type="project" value="UniProtKB-KW"/>
</dbReference>
<evidence type="ECO:0000256" key="7">
    <source>
        <dbReference type="ARBA" id="ARBA00038093"/>
    </source>
</evidence>
<reference evidence="10" key="1">
    <citation type="submission" date="2020-01" db="EMBL/GenBank/DDBJ databases">
        <title>Insect and environment-associated Actinomycetes.</title>
        <authorList>
            <person name="Currrie C."/>
            <person name="Chevrette M."/>
            <person name="Carlson C."/>
            <person name="Stubbendieck R."/>
            <person name="Wendt-Pienkowski E."/>
        </authorList>
    </citation>
    <scope>NUCLEOTIDE SEQUENCE</scope>
    <source>
        <strain evidence="10">SID14436</strain>
    </source>
</reference>
<dbReference type="GO" id="GO:0090729">
    <property type="term" value="F:toxin activity"/>
    <property type="evidence" value="ECO:0007669"/>
    <property type="project" value="UniProtKB-KW"/>
</dbReference>
<dbReference type="EC" id="3.1.-.-" evidence="8"/>
<evidence type="ECO:0000256" key="6">
    <source>
        <dbReference type="ARBA" id="ARBA00022842"/>
    </source>
</evidence>
<dbReference type="RefSeq" id="WP_164334047.1">
    <property type="nucleotide sequence ID" value="NZ_JAAGMD010000098.1"/>
</dbReference>
<dbReference type="SUPFAM" id="SSF88723">
    <property type="entry name" value="PIN domain-like"/>
    <property type="match status" value="1"/>
</dbReference>
<keyword evidence="8" id="KW-0800">Toxin</keyword>
<dbReference type="InterPro" id="IPR022907">
    <property type="entry name" value="VapC_family"/>
</dbReference>
<keyword evidence="4 8" id="KW-0479">Metal-binding</keyword>
<name>A0A6G3QNX3_9ACTN</name>
<comment type="caution">
    <text evidence="8">Lacks conserved residue(s) required for the propagation of feature annotation.</text>
</comment>
<dbReference type="HAMAP" id="MF_00265">
    <property type="entry name" value="VapC_Nob1"/>
    <property type="match status" value="1"/>
</dbReference>
<keyword evidence="2 8" id="KW-1277">Toxin-antitoxin system</keyword>
<evidence type="ECO:0000256" key="8">
    <source>
        <dbReference type="HAMAP-Rule" id="MF_00265"/>
    </source>
</evidence>
<keyword evidence="5 8" id="KW-0378">Hydrolase</keyword>
<dbReference type="InterPro" id="IPR029060">
    <property type="entry name" value="PIN-like_dom_sf"/>
</dbReference>
<comment type="function">
    <text evidence="8">Toxic component of a toxin-antitoxin (TA) system. An RNase.</text>
</comment>
<keyword evidence="6 8" id="KW-0460">Magnesium</keyword>
<dbReference type="Gene3D" id="3.40.50.1010">
    <property type="entry name" value="5'-nuclease"/>
    <property type="match status" value="1"/>
</dbReference>
<accession>A0A6G3QNX3</accession>
<dbReference type="InterPro" id="IPR002716">
    <property type="entry name" value="PIN_dom"/>
</dbReference>
<evidence type="ECO:0000256" key="2">
    <source>
        <dbReference type="ARBA" id="ARBA00022649"/>
    </source>
</evidence>
<evidence type="ECO:0000259" key="9">
    <source>
        <dbReference type="Pfam" id="PF01850"/>
    </source>
</evidence>
<dbReference type="AlphaFoldDB" id="A0A6G3QNX3"/>
<sequence>MIYLLDTSGLVRLLRDPKLQSAWHDAIDAGAIASCYVQRTEFLYNARNRREYDEIAEMFSDLYPDAAVPKNAGRWVSAVQHRMAQAGEHRRASAVHLVIAATAAHHGLTVLHDDADYSTVARHASDLNEHNIHDVV</sequence>